<sequence length="320" mass="36830">MEITLRPYELSDVDDFMKWSCDDKVISRTRLRYFTSREDALSYLKEVVIPRPWCRAICLEGKPIGFIAFKPCSANEKCRGSISYALGSTYWGKSIATKAVKMVVPIVFKEFPYVERVQGLVDVDNKASQRVLEKAGFQKEGTLRKYLILNGKTSDVYVFSLLLVNAKPPCPRAWRLRKKQANFTLDKQLSGFASTDIKVPKGELKDTLSVHIQQKIGNACCNIKSELSISSRWRSTHTMVVESDSKNAVQWINAPEKAPWRLRKWILHIEMLKRKVVQWEVQHIFREANQQADNLAKTGIRRVENLLNVREEASNNNYRA</sequence>
<dbReference type="InterPro" id="IPR002156">
    <property type="entry name" value="RNaseH_domain"/>
</dbReference>
<dbReference type="InterPro" id="IPR016181">
    <property type="entry name" value="Acyl_CoA_acyltransferase"/>
</dbReference>
<dbReference type="eggNOG" id="ENOG502RXXF">
    <property type="taxonomic scope" value="Eukaryota"/>
</dbReference>
<dbReference type="InParanoid" id="A0A061EM73"/>
<dbReference type="GO" id="GO:0003676">
    <property type="term" value="F:nucleic acid binding"/>
    <property type="evidence" value="ECO:0007669"/>
    <property type="project" value="InterPro"/>
</dbReference>
<dbReference type="AlphaFoldDB" id="A0A061EM73"/>
<reference evidence="2 3" key="1">
    <citation type="journal article" date="2013" name="Genome Biol.">
        <title>The genome sequence of the most widely cultivated cacao type and its use to identify candidate genes regulating pod color.</title>
        <authorList>
            <person name="Motamayor J.C."/>
            <person name="Mockaitis K."/>
            <person name="Schmutz J."/>
            <person name="Haiminen N."/>
            <person name="Iii D.L."/>
            <person name="Cornejo O."/>
            <person name="Findley S.D."/>
            <person name="Zheng P."/>
            <person name="Utro F."/>
            <person name="Royaert S."/>
            <person name="Saski C."/>
            <person name="Jenkins J."/>
            <person name="Podicheti R."/>
            <person name="Zhao M."/>
            <person name="Scheffler B.E."/>
            <person name="Stack J.C."/>
            <person name="Feltus F.A."/>
            <person name="Mustiga G.M."/>
            <person name="Amores F."/>
            <person name="Phillips W."/>
            <person name="Marelli J.P."/>
            <person name="May G.D."/>
            <person name="Shapiro H."/>
            <person name="Ma J."/>
            <person name="Bustamante C.D."/>
            <person name="Schnell R.J."/>
            <person name="Main D."/>
            <person name="Gilbert D."/>
            <person name="Parida L."/>
            <person name="Kuhn D.N."/>
        </authorList>
    </citation>
    <scope>NUCLEOTIDE SEQUENCE [LARGE SCALE GENOMIC DNA]</scope>
    <source>
        <strain evidence="3">cv. Matina 1-6</strain>
    </source>
</reference>
<protein>
    <submittedName>
        <fullName evidence="2">Acyl-CoA N-acyltransferases (NAT) superfamily protein</fullName>
    </submittedName>
</protein>
<dbReference type="InterPro" id="IPR044730">
    <property type="entry name" value="RNase_H-like_dom_plant"/>
</dbReference>
<dbReference type="EMBL" id="CM001882">
    <property type="protein sequence ID" value="EOY05723.1"/>
    <property type="molecule type" value="Genomic_DNA"/>
</dbReference>
<evidence type="ECO:0000259" key="1">
    <source>
        <dbReference type="PROSITE" id="PS51186"/>
    </source>
</evidence>
<name>A0A061EM73_THECC</name>
<dbReference type="PANTHER" id="PTHR46067">
    <property type="entry name" value="ACYL-COA N-ACYLTRANSFERASES (NAT) SUPERFAMILY PROTEIN"/>
    <property type="match status" value="1"/>
</dbReference>
<evidence type="ECO:0000313" key="2">
    <source>
        <dbReference type="EMBL" id="EOY05723.1"/>
    </source>
</evidence>
<dbReference type="InterPro" id="IPR012337">
    <property type="entry name" value="RNaseH-like_sf"/>
</dbReference>
<organism evidence="2 3">
    <name type="scientific">Theobroma cacao</name>
    <name type="common">Cacao</name>
    <name type="synonym">Cocoa</name>
    <dbReference type="NCBI Taxonomy" id="3641"/>
    <lineage>
        <taxon>Eukaryota</taxon>
        <taxon>Viridiplantae</taxon>
        <taxon>Streptophyta</taxon>
        <taxon>Embryophyta</taxon>
        <taxon>Tracheophyta</taxon>
        <taxon>Spermatophyta</taxon>
        <taxon>Magnoliopsida</taxon>
        <taxon>eudicotyledons</taxon>
        <taxon>Gunneridae</taxon>
        <taxon>Pentapetalae</taxon>
        <taxon>rosids</taxon>
        <taxon>malvids</taxon>
        <taxon>Malvales</taxon>
        <taxon>Malvaceae</taxon>
        <taxon>Byttnerioideae</taxon>
        <taxon>Theobroma</taxon>
    </lineage>
</organism>
<dbReference type="Gene3D" id="3.30.420.10">
    <property type="entry name" value="Ribonuclease H-like superfamily/Ribonuclease H"/>
    <property type="match status" value="1"/>
</dbReference>
<keyword evidence="3" id="KW-1185">Reference proteome</keyword>
<dbReference type="SUPFAM" id="SSF53098">
    <property type="entry name" value="Ribonuclease H-like"/>
    <property type="match status" value="1"/>
</dbReference>
<dbReference type="SUPFAM" id="SSF55729">
    <property type="entry name" value="Acyl-CoA N-acyltransferases (Nat)"/>
    <property type="match status" value="1"/>
</dbReference>
<gene>
    <name evidence="2" type="ORF">TCM_020652</name>
</gene>
<proteinExistence type="predicted"/>
<dbReference type="Proteomes" id="UP000026915">
    <property type="component" value="Chromosome 4"/>
</dbReference>
<dbReference type="GO" id="GO:0004523">
    <property type="term" value="F:RNA-DNA hybrid ribonuclease activity"/>
    <property type="evidence" value="ECO:0007669"/>
    <property type="project" value="InterPro"/>
</dbReference>
<dbReference type="InterPro" id="IPR036397">
    <property type="entry name" value="RNaseH_sf"/>
</dbReference>
<dbReference type="GO" id="GO:0016747">
    <property type="term" value="F:acyltransferase activity, transferring groups other than amino-acyl groups"/>
    <property type="evidence" value="ECO:0007669"/>
    <property type="project" value="InterPro"/>
</dbReference>
<dbReference type="PANTHER" id="PTHR46067:SF24">
    <property type="entry name" value="ACYL-COA N-ACYLTRANSFERASES (NAT) SUPERFAMILY PROTEIN"/>
    <property type="match status" value="1"/>
</dbReference>
<dbReference type="PROSITE" id="PS51186">
    <property type="entry name" value="GNAT"/>
    <property type="match status" value="1"/>
</dbReference>
<dbReference type="InterPro" id="IPR000182">
    <property type="entry name" value="GNAT_dom"/>
</dbReference>
<feature type="domain" description="N-acetyltransferase" evidence="1">
    <location>
        <begin position="3"/>
        <end position="155"/>
    </location>
</feature>
<dbReference type="Pfam" id="PF13302">
    <property type="entry name" value="Acetyltransf_3"/>
    <property type="match status" value="1"/>
</dbReference>
<dbReference type="Gramene" id="EOY05723">
    <property type="protein sequence ID" value="EOY05723"/>
    <property type="gene ID" value="TCM_020652"/>
</dbReference>
<accession>A0A061EM73</accession>
<dbReference type="Gene3D" id="3.40.630.30">
    <property type="match status" value="1"/>
</dbReference>
<dbReference type="HOGENOM" id="CLU_869906_0_0_1"/>
<dbReference type="CDD" id="cd06222">
    <property type="entry name" value="RNase_H_like"/>
    <property type="match status" value="1"/>
</dbReference>
<dbReference type="Pfam" id="PF13456">
    <property type="entry name" value="RVT_3"/>
    <property type="match status" value="1"/>
</dbReference>
<evidence type="ECO:0000313" key="3">
    <source>
        <dbReference type="Proteomes" id="UP000026915"/>
    </source>
</evidence>